<name>A0A5J4T4H1_9EUKA</name>
<feature type="domain" description="RRM" evidence="3">
    <location>
        <begin position="149"/>
        <end position="221"/>
    </location>
</feature>
<reference evidence="4 5" key="1">
    <citation type="submission" date="2019-03" db="EMBL/GenBank/DDBJ databases">
        <title>Single cell metagenomics reveals metabolic interactions within the superorganism composed of flagellate Streblomastix strix and complex community of Bacteroidetes bacteria on its surface.</title>
        <authorList>
            <person name="Treitli S.C."/>
            <person name="Kolisko M."/>
            <person name="Husnik F."/>
            <person name="Keeling P."/>
            <person name="Hampl V."/>
        </authorList>
    </citation>
    <scope>NUCLEOTIDE SEQUENCE [LARGE SCALE GENOMIC DNA]</scope>
    <source>
        <strain evidence="4">ST1C</strain>
    </source>
</reference>
<evidence type="ECO:0000256" key="2">
    <source>
        <dbReference type="SAM" id="MobiDB-lite"/>
    </source>
</evidence>
<feature type="non-terminal residue" evidence="4">
    <location>
        <position position="221"/>
    </location>
</feature>
<dbReference type="InterPro" id="IPR012677">
    <property type="entry name" value="Nucleotide-bd_a/b_plait_sf"/>
</dbReference>
<evidence type="ECO:0000313" key="4">
    <source>
        <dbReference type="EMBL" id="KAA6353316.1"/>
    </source>
</evidence>
<evidence type="ECO:0000259" key="3">
    <source>
        <dbReference type="PROSITE" id="PS50102"/>
    </source>
</evidence>
<dbReference type="InterPro" id="IPR035979">
    <property type="entry name" value="RBD_domain_sf"/>
</dbReference>
<dbReference type="EMBL" id="SNRW01038359">
    <property type="protein sequence ID" value="KAA6353316.1"/>
    <property type="molecule type" value="Genomic_DNA"/>
</dbReference>
<dbReference type="Gene3D" id="3.30.70.330">
    <property type="match status" value="1"/>
</dbReference>
<dbReference type="GO" id="GO:0003723">
    <property type="term" value="F:RNA binding"/>
    <property type="evidence" value="ECO:0007669"/>
    <property type="project" value="UniProtKB-UniRule"/>
</dbReference>
<dbReference type="Proteomes" id="UP000324800">
    <property type="component" value="Unassembled WGS sequence"/>
</dbReference>
<dbReference type="InterPro" id="IPR000504">
    <property type="entry name" value="RRM_dom"/>
</dbReference>
<sequence>MSNTNSEYFEVTQDYAGKEGELMHFNLSKGDIVRFIKKELVWTTVEKDGHTIKVPNGMLRKCTSQSEASQPIIQQHIRLQRSQTQPISLDRQKQSIPTDSQFQHRSSNINTFNSVPKTQDMKTSPQQTLGMNQDQQLQIPQNNNSNNKQSLYIANLSPQTTEQDLIKIFTPYKITRCIIPSNQPQNSSHYGFADFVSEEDAYWAFEYGKGKIIRGKELQIQ</sequence>
<evidence type="ECO:0000256" key="1">
    <source>
        <dbReference type="PROSITE-ProRule" id="PRU00176"/>
    </source>
</evidence>
<evidence type="ECO:0000313" key="5">
    <source>
        <dbReference type="Proteomes" id="UP000324800"/>
    </source>
</evidence>
<keyword evidence="1" id="KW-0694">RNA-binding</keyword>
<gene>
    <name evidence="4" type="ORF">EZS28_051157</name>
</gene>
<dbReference type="SMART" id="SM00360">
    <property type="entry name" value="RRM"/>
    <property type="match status" value="1"/>
</dbReference>
<accession>A0A5J4T4H1</accession>
<proteinExistence type="predicted"/>
<protein>
    <recommendedName>
        <fullName evidence="3">RRM domain-containing protein</fullName>
    </recommendedName>
</protein>
<dbReference type="Pfam" id="PF00076">
    <property type="entry name" value="RRM_1"/>
    <property type="match status" value="1"/>
</dbReference>
<dbReference type="OrthoDB" id="752362at2759"/>
<dbReference type="CDD" id="cd00590">
    <property type="entry name" value="RRM_SF"/>
    <property type="match status" value="1"/>
</dbReference>
<dbReference type="PROSITE" id="PS50102">
    <property type="entry name" value="RRM"/>
    <property type="match status" value="1"/>
</dbReference>
<comment type="caution">
    <text evidence="4">The sequence shown here is derived from an EMBL/GenBank/DDBJ whole genome shotgun (WGS) entry which is preliminary data.</text>
</comment>
<feature type="region of interest" description="Disordered" evidence="2">
    <location>
        <begin position="79"/>
        <end position="129"/>
    </location>
</feature>
<dbReference type="SUPFAM" id="SSF54928">
    <property type="entry name" value="RNA-binding domain, RBD"/>
    <property type="match status" value="1"/>
</dbReference>
<dbReference type="AlphaFoldDB" id="A0A5J4T4H1"/>
<organism evidence="4 5">
    <name type="scientific">Streblomastix strix</name>
    <dbReference type="NCBI Taxonomy" id="222440"/>
    <lineage>
        <taxon>Eukaryota</taxon>
        <taxon>Metamonada</taxon>
        <taxon>Preaxostyla</taxon>
        <taxon>Oxymonadida</taxon>
        <taxon>Streblomastigidae</taxon>
        <taxon>Streblomastix</taxon>
    </lineage>
</organism>
<feature type="compositionally biased region" description="Polar residues" evidence="2">
    <location>
        <begin position="94"/>
        <end position="129"/>
    </location>
</feature>